<evidence type="ECO:0000313" key="7">
    <source>
        <dbReference type="EMBL" id="MFK2916355.1"/>
    </source>
</evidence>
<keyword evidence="8" id="KW-1185">Reference proteome</keyword>
<dbReference type="SUPFAM" id="SSF46626">
    <property type="entry name" value="Cytochrome c"/>
    <property type="match status" value="1"/>
</dbReference>
<dbReference type="InterPro" id="IPR009056">
    <property type="entry name" value="Cyt_c-like_dom"/>
</dbReference>
<organism evidence="7 8">
    <name type="scientific">Dyella koreensis</name>
    <dbReference type="NCBI Taxonomy" id="311235"/>
    <lineage>
        <taxon>Bacteria</taxon>
        <taxon>Pseudomonadati</taxon>
        <taxon>Pseudomonadota</taxon>
        <taxon>Gammaproteobacteria</taxon>
        <taxon>Lysobacterales</taxon>
        <taxon>Rhodanobacteraceae</taxon>
        <taxon>Dyella</taxon>
    </lineage>
</organism>
<evidence type="ECO:0000256" key="3">
    <source>
        <dbReference type="ARBA" id="ARBA00023004"/>
    </source>
</evidence>
<dbReference type="InterPro" id="IPR036909">
    <property type="entry name" value="Cyt_c-like_dom_sf"/>
</dbReference>
<keyword evidence="1 4" id="KW-0349">Heme</keyword>
<evidence type="ECO:0000256" key="2">
    <source>
        <dbReference type="ARBA" id="ARBA00022723"/>
    </source>
</evidence>
<evidence type="ECO:0000256" key="1">
    <source>
        <dbReference type="ARBA" id="ARBA00022617"/>
    </source>
</evidence>
<accession>A0ABW8K1B6</accession>
<evidence type="ECO:0000256" key="5">
    <source>
        <dbReference type="SAM" id="MobiDB-lite"/>
    </source>
</evidence>
<feature type="domain" description="Cytochrome c" evidence="6">
    <location>
        <begin position="67"/>
        <end position="152"/>
    </location>
</feature>
<dbReference type="EMBL" id="JADIKD010000007">
    <property type="protein sequence ID" value="MFK2916355.1"/>
    <property type="molecule type" value="Genomic_DNA"/>
</dbReference>
<dbReference type="Proteomes" id="UP001620408">
    <property type="component" value="Unassembled WGS sequence"/>
</dbReference>
<feature type="region of interest" description="Disordered" evidence="5">
    <location>
        <begin position="164"/>
        <end position="201"/>
    </location>
</feature>
<proteinExistence type="predicted"/>
<keyword evidence="2 4" id="KW-0479">Metal-binding</keyword>
<dbReference type="RefSeq" id="WP_379986393.1">
    <property type="nucleotide sequence ID" value="NZ_JADIKD010000007.1"/>
</dbReference>
<gene>
    <name evidence="7" type="ORF">ISS97_03685</name>
</gene>
<evidence type="ECO:0000313" key="8">
    <source>
        <dbReference type="Proteomes" id="UP001620408"/>
    </source>
</evidence>
<comment type="caution">
    <text evidence="7">The sequence shown here is derived from an EMBL/GenBank/DDBJ whole genome shotgun (WGS) entry which is preliminary data.</text>
</comment>
<keyword evidence="3 4" id="KW-0408">Iron</keyword>
<dbReference type="PROSITE" id="PS51007">
    <property type="entry name" value="CYTC"/>
    <property type="match status" value="1"/>
</dbReference>
<evidence type="ECO:0000256" key="4">
    <source>
        <dbReference type="PROSITE-ProRule" id="PRU00433"/>
    </source>
</evidence>
<dbReference type="Pfam" id="PF13442">
    <property type="entry name" value="Cytochrome_CBB3"/>
    <property type="match status" value="1"/>
</dbReference>
<dbReference type="Gene3D" id="1.10.760.10">
    <property type="entry name" value="Cytochrome c-like domain"/>
    <property type="match status" value="1"/>
</dbReference>
<evidence type="ECO:0000259" key="6">
    <source>
        <dbReference type="PROSITE" id="PS51007"/>
    </source>
</evidence>
<sequence length="201" mass="21682">MKTFKMLFVVLLLALIVASGFVASGVYDIGADRPHWPLTEKLVGVLRDRSIARQSAGIAVPDLDDPARIRSGARRYAEMCAACHLTPGMRSTELREGLYPQPPDLARHGVHDPAQAFWVIKHGIKMSAMPAWGRSHDDAAIWEMVAFVKRLPELDEAGFEGMAGMAGDDGHGGGHGMHHHDDDDHPASASSVPEGGADHAH</sequence>
<protein>
    <submittedName>
        <fullName evidence="7">Cytochrome c</fullName>
    </submittedName>
</protein>
<reference evidence="7 8" key="1">
    <citation type="submission" date="2020-10" db="EMBL/GenBank/DDBJ databases">
        <title>Phylogeny of dyella-like bacteria.</title>
        <authorList>
            <person name="Fu J."/>
        </authorList>
    </citation>
    <scope>NUCLEOTIDE SEQUENCE [LARGE SCALE GENOMIC DNA]</scope>
    <source>
        <strain evidence="7 8">BB4</strain>
    </source>
</reference>
<name>A0ABW8K1B6_9GAMM</name>